<dbReference type="InterPro" id="IPR012327">
    <property type="entry name" value="MeTrfase_D12"/>
</dbReference>
<evidence type="ECO:0000256" key="4">
    <source>
        <dbReference type="ARBA" id="ARBA00022679"/>
    </source>
</evidence>
<comment type="similarity">
    <text evidence="1 8">Belongs to the N(4)/N(6)-methyltransferase family.</text>
</comment>
<dbReference type="Pfam" id="PF02086">
    <property type="entry name" value="MethyltransfD12"/>
    <property type="match status" value="1"/>
</dbReference>
<dbReference type="Gene3D" id="1.10.1020.10">
    <property type="entry name" value="Adenine-specific Methyltransferase, Domain 2"/>
    <property type="match status" value="1"/>
</dbReference>
<evidence type="ECO:0000313" key="10">
    <source>
        <dbReference type="Proteomes" id="UP000321157"/>
    </source>
</evidence>
<dbReference type="OrthoDB" id="9805629at2"/>
<dbReference type="PIRSF" id="PIRSF000398">
    <property type="entry name" value="M_m6A_EcoRV"/>
    <property type="match status" value="1"/>
</dbReference>
<evidence type="ECO:0000256" key="7">
    <source>
        <dbReference type="PIRSR" id="PIRSR000398-1"/>
    </source>
</evidence>
<proteinExistence type="inferred from homology"/>
<dbReference type="AlphaFoldDB" id="A0A511VCC9"/>
<dbReference type="InterPro" id="IPR012263">
    <property type="entry name" value="M_m6A_EcoRV"/>
</dbReference>
<comment type="caution">
    <text evidence="9">The sequence shown here is derived from an EMBL/GenBank/DDBJ whole genome shotgun (WGS) entry which is preliminary data.</text>
</comment>
<evidence type="ECO:0000256" key="1">
    <source>
        <dbReference type="ARBA" id="ARBA00006594"/>
    </source>
</evidence>
<evidence type="ECO:0000313" key="9">
    <source>
        <dbReference type="EMBL" id="GEN36489.1"/>
    </source>
</evidence>
<protein>
    <recommendedName>
        <fullName evidence="2 8">Site-specific DNA-methyltransferase (adenine-specific)</fullName>
        <ecNumber evidence="2 8">2.1.1.72</ecNumber>
    </recommendedName>
</protein>
<reference evidence="9 10" key="1">
    <citation type="submission" date="2019-07" db="EMBL/GenBank/DDBJ databases">
        <title>Whole genome shotgun sequence of Aneurinibacillus danicus NBRC 102444.</title>
        <authorList>
            <person name="Hosoyama A."/>
            <person name="Uohara A."/>
            <person name="Ohji S."/>
            <person name="Ichikawa N."/>
        </authorList>
    </citation>
    <scope>NUCLEOTIDE SEQUENCE [LARGE SCALE GENOMIC DNA]</scope>
    <source>
        <strain evidence="9 10">NBRC 102444</strain>
    </source>
</reference>
<dbReference type="RefSeq" id="WP_146812129.1">
    <property type="nucleotide sequence ID" value="NZ_BJXX01000192.1"/>
</dbReference>
<dbReference type="GO" id="GO:0006298">
    <property type="term" value="P:mismatch repair"/>
    <property type="evidence" value="ECO:0007669"/>
    <property type="project" value="TreeGrafter"/>
</dbReference>
<gene>
    <name evidence="9" type="primary">dpnIIA</name>
    <name evidence="9" type="ORF">ADA01nite_39490</name>
</gene>
<dbReference type="InterPro" id="IPR002052">
    <property type="entry name" value="DNA_methylase_N6_adenine_CS"/>
</dbReference>
<dbReference type="SUPFAM" id="SSF53335">
    <property type="entry name" value="S-adenosyl-L-methionine-dependent methyltransferases"/>
    <property type="match status" value="1"/>
</dbReference>
<keyword evidence="10" id="KW-1185">Reference proteome</keyword>
<dbReference type="PANTHER" id="PTHR30481">
    <property type="entry name" value="DNA ADENINE METHYLASE"/>
    <property type="match status" value="1"/>
</dbReference>
<dbReference type="NCBIfam" id="TIGR00571">
    <property type="entry name" value="dam"/>
    <property type="match status" value="1"/>
</dbReference>
<feature type="binding site" evidence="7">
    <location>
        <position position="17"/>
    </location>
    <ligand>
        <name>S-adenosyl-L-methionine</name>
        <dbReference type="ChEBI" id="CHEBI:59789"/>
    </ligand>
</feature>
<dbReference type="GO" id="GO:0032259">
    <property type="term" value="P:methylation"/>
    <property type="evidence" value="ECO:0007669"/>
    <property type="project" value="UniProtKB-KW"/>
</dbReference>
<dbReference type="PRINTS" id="PR00505">
    <property type="entry name" value="D12N6MTFRASE"/>
</dbReference>
<dbReference type="GO" id="GO:1904047">
    <property type="term" value="F:S-adenosyl-L-methionine binding"/>
    <property type="evidence" value="ECO:0007669"/>
    <property type="project" value="TreeGrafter"/>
</dbReference>
<dbReference type="EMBL" id="BJXX01000192">
    <property type="protein sequence ID" value="GEN36489.1"/>
    <property type="molecule type" value="Genomic_DNA"/>
</dbReference>
<keyword evidence="5 8" id="KW-0949">S-adenosyl-L-methionine</keyword>
<dbReference type="InterPro" id="IPR029063">
    <property type="entry name" value="SAM-dependent_MTases_sf"/>
</dbReference>
<keyword evidence="3 8" id="KW-0489">Methyltransferase</keyword>
<dbReference type="GO" id="GO:0009307">
    <property type="term" value="P:DNA restriction-modification system"/>
    <property type="evidence" value="ECO:0007669"/>
    <property type="project" value="InterPro"/>
</dbReference>
<keyword evidence="4 8" id="KW-0808">Transferase</keyword>
<accession>A0A511VCC9</accession>
<dbReference type="GO" id="GO:0043565">
    <property type="term" value="F:sequence-specific DNA binding"/>
    <property type="evidence" value="ECO:0007669"/>
    <property type="project" value="TreeGrafter"/>
</dbReference>
<comment type="catalytic activity">
    <reaction evidence="6 8">
        <text>a 2'-deoxyadenosine in DNA + S-adenosyl-L-methionine = an N(6)-methyl-2'-deoxyadenosine in DNA + S-adenosyl-L-homocysteine + H(+)</text>
        <dbReference type="Rhea" id="RHEA:15197"/>
        <dbReference type="Rhea" id="RHEA-COMP:12418"/>
        <dbReference type="Rhea" id="RHEA-COMP:12419"/>
        <dbReference type="ChEBI" id="CHEBI:15378"/>
        <dbReference type="ChEBI" id="CHEBI:57856"/>
        <dbReference type="ChEBI" id="CHEBI:59789"/>
        <dbReference type="ChEBI" id="CHEBI:90615"/>
        <dbReference type="ChEBI" id="CHEBI:90616"/>
        <dbReference type="EC" id="2.1.1.72"/>
    </reaction>
</comment>
<evidence type="ECO:0000256" key="2">
    <source>
        <dbReference type="ARBA" id="ARBA00011900"/>
    </source>
</evidence>
<dbReference type="Gene3D" id="3.40.50.150">
    <property type="entry name" value="Vaccinia Virus protein VP39"/>
    <property type="match status" value="1"/>
</dbReference>
<name>A0A511VCC9_9BACL</name>
<feature type="binding site" evidence="7">
    <location>
        <position position="62"/>
    </location>
    <ligand>
        <name>S-adenosyl-L-methionine</name>
        <dbReference type="ChEBI" id="CHEBI:59789"/>
    </ligand>
</feature>
<evidence type="ECO:0000256" key="3">
    <source>
        <dbReference type="ARBA" id="ARBA00022603"/>
    </source>
</evidence>
<evidence type="ECO:0000256" key="6">
    <source>
        <dbReference type="ARBA" id="ARBA00047942"/>
    </source>
</evidence>
<sequence length="301" mass="34745">MYRKEDLRPVLKWAGGKRQLLADIAAHMPADYELNEHAYFEPFFGGGAVLFHFAPRRAYINDVNAELMRLYRTIKEQPEALIEQLREHRNESEYFYEVRAWDRSPEFSSLSDAQKSARMIFLNRTCFNGLHRVNSKGYFNVPFGKYKNPDIVQEDAIRAISGYLRSNDIIMSAGDFSEQVLEHAQTGDFVYFDPPYDPVSETAAFTAYATDGFTRDDQLRLRDVYRQLSDRGCFVMLSNSSTDFIRNIYQEFNVCTIHARRNINSKGTGRGKVDEVLVLNYKNIKGYEASEQPDSAAVRNE</sequence>
<dbReference type="Proteomes" id="UP000321157">
    <property type="component" value="Unassembled WGS sequence"/>
</dbReference>
<evidence type="ECO:0000256" key="5">
    <source>
        <dbReference type="ARBA" id="ARBA00022691"/>
    </source>
</evidence>
<evidence type="ECO:0000256" key="8">
    <source>
        <dbReference type="RuleBase" id="RU361257"/>
    </source>
</evidence>
<feature type="binding site" evidence="7">
    <location>
        <position position="193"/>
    </location>
    <ligand>
        <name>S-adenosyl-L-methionine</name>
        <dbReference type="ChEBI" id="CHEBI:59789"/>
    </ligand>
</feature>
<dbReference type="PROSITE" id="PS00092">
    <property type="entry name" value="N6_MTASE"/>
    <property type="match status" value="1"/>
</dbReference>
<dbReference type="EC" id="2.1.1.72" evidence="2 8"/>
<feature type="binding site" evidence="7">
    <location>
        <position position="13"/>
    </location>
    <ligand>
        <name>S-adenosyl-L-methionine</name>
        <dbReference type="ChEBI" id="CHEBI:59789"/>
    </ligand>
</feature>
<dbReference type="PANTHER" id="PTHR30481:SF3">
    <property type="entry name" value="DNA ADENINE METHYLASE"/>
    <property type="match status" value="1"/>
</dbReference>
<dbReference type="InterPro" id="IPR023095">
    <property type="entry name" value="Ade_MeTrfase_dom_2"/>
</dbReference>
<dbReference type="GO" id="GO:0009007">
    <property type="term" value="F:site-specific DNA-methyltransferase (adenine-specific) activity"/>
    <property type="evidence" value="ECO:0007669"/>
    <property type="project" value="UniProtKB-UniRule"/>
</dbReference>
<organism evidence="9 10">
    <name type="scientific">Aneurinibacillus danicus</name>
    <dbReference type="NCBI Taxonomy" id="267746"/>
    <lineage>
        <taxon>Bacteria</taxon>
        <taxon>Bacillati</taxon>
        <taxon>Bacillota</taxon>
        <taxon>Bacilli</taxon>
        <taxon>Bacillales</taxon>
        <taxon>Paenibacillaceae</taxon>
        <taxon>Aneurinibacillus group</taxon>
        <taxon>Aneurinibacillus</taxon>
    </lineage>
</organism>